<dbReference type="CDD" id="cd04370">
    <property type="entry name" value="BAH"/>
    <property type="match status" value="1"/>
</dbReference>
<evidence type="ECO:0000313" key="4">
    <source>
        <dbReference type="Proteomes" id="UP000245956"/>
    </source>
</evidence>
<dbReference type="InterPro" id="IPR043151">
    <property type="entry name" value="BAH_sf"/>
</dbReference>
<comment type="caution">
    <text evidence="3">The sequence shown here is derived from an EMBL/GenBank/DDBJ whole genome shotgun (WGS) entry which is preliminary data.</text>
</comment>
<dbReference type="AlphaFoldDB" id="A0A2U3DNZ8"/>
<dbReference type="InterPro" id="IPR001025">
    <property type="entry name" value="BAH_dom"/>
</dbReference>
<dbReference type="PROSITE" id="PS51038">
    <property type="entry name" value="BAH"/>
    <property type="match status" value="1"/>
</dbReference>
<dbReference type="Proteomes" id="UP000245956">
    <property type="component" value="Unassembled WGS sequence"/>
</dbReference>
<feature type="region of interest" description="Disordered" evidence="1">
    <location>
        <begin position="151"/>
        <end position="190"/>
    </location>
</feature>
<accession>A0A2U3DNZ8</accession>
<feature type="compositionally biased region" description="Polar residues" evidence="1">
    <location>
        <begin position="613"/>
        <end position="629"/>
    </location>
</feature>
<dbReference type="Gene3D" id="2.30.30.490">
    <property type="match status" value="1"/>
</dbReference>
<feature type="compositionally biased region" description="Basic and acidic residues" evidence="1">
    <location>
        <begin position="590"/>
        <end position="605"/>
    </location>
</feature>
<reference evidence="3 4" key="1">
    <citation type="journal article" date="2016" name="Front. Microbiol.">
        <title>Genome and transcriptome sequences reveal the specific parasitism of the nematophagous Purpureocillium lilacinum 36-1.</title>
        <authorList>
            <person name="Xie J."/>
            <person name="Li S."/>
            <person name="Mo C."/>
            <person name="Xiao X."/>
            <person name="Peng D."/>
            <person name="Wang G."/>
            <person name="Xiao Y."/>
        </authorList>
    </citation>
    <scope>NUCLEOTIDE SEQUENCE [LARGE SCALE GENOMIC DNA]</scope>
    <source>
        <strain evidence="3 4">36-1</strain>
    </source>
</reference>
<feature type="domain" description="BAH" evidence="2">
    <location>
        <begin position="410"/>
        <end position="544"/>
    </location>
</feature>
<dbReference type="SUPFAM" id="SSF57903">
    <property type="entry name" value="FYVE/PHD zinc finger"/>
    <property type="match status" value="1"/>
</dbReference>
<proteinExistence type="predicted"/>
<feature type="region of interest" description="Disordered" evidence="1">
    <location>
        <begin position="75"/>
        <end position="105"/>
    </location>
</feature>
<dbReference type="EMBL" id="LCWV01000146">
    <property type="protein sequence ID" value="PWI63969.1"/>
    <property type="molecule type" value="Genomic_DNA"/>
</dbReference>
<feature type="compositionally biased region" description="Polar residues" evidence="1">
    <location>
        <begin position="223"/>
        <end position="232"/>
    </location>
</feature>
<gene>
    <name evidence="3" type="ORF">PCL_01578</name>
</gene>
<name>A0A2U3DNZ8_PURLI</name>
<evidence type="ECO:0000259" key="2">
    <source>
        <dbReference type="PROSITE" id="PS51038"/>
    </source>
</evidence>
<dbReference type="InterPro" id="IPR011011">
    <property type="entry name" value="Znf_FYVE_PHD"/>
</dbReference>
<protein>
    <recommendedName>
        <fullName evidence="2">BAH domain-containing protein</fullName>
    </recommendedName>
</protein>
<sequence length="738" mass="81328">MRRVKRCSKPSYRRCDSARDPKTMLYVPGPPYGQSAHGATKLANRLLPTAARRVPVWRSPGQLVNGWSLVGARRRSGRSQTRAPSLSSATVLGSWSGGKRPRHAPAAPVTPLMPSQLLSISARAPVPRWPGAAPATDTTAAANPIGLGFICPPSHRDSSPTRRRTAFESRFAPHRTRAPHLGDPSPAVELRRTRLTPRRRTLEIRIRAATPTDLCNVCPSPRSPSVASTTQPEPHPSPRAAKSIVSPVGAAAARSSRTRRQPQRTPAAGRSSPCWTRPPARANAGAPGLLPRPPRPDIGVIEDLRIALSRRSRAVTDENRADCPFAVTLVTTPSYEERDHVAKKRKRDGTEDDRSSKELIQVSPFAPRGKFKTHQTMDVSYSVEPRKRWLDMTRYNSFVLNNVKYYNENYVYIANDATIERQKATNKDPERRGLLQSADYWVAKILEVRALDEHHVYARVYWMYSPDELPSNTLDGKKVVSGRQPYHGQNELIASNHMDVINVVSVAMRAEVNQWVEADDDQIQESLYWRQAFDCRTSQLSSVELTCKCKTPANPDKTLVGCTNSNCEQWLHKECLLHDILTRVYDELGTDKPHKSNDLPVKMETDDAPNPALRSTTPTGIKGEGTQSPAGLKQGPNGDVAPPKQLDGITPKATESPAPGTPIAATIEKPSRSSSVKRGRGKKAAVESKPYEGLFEAELILDNGPTAWQITDLRQGVTGGDRTWTQPATCLVCGTKID</sequence>
<dbReference type="GO" id="GO:0003682">
    <property type="term" value="F:chromatin binding"/>
    <property type="evidence" value="ECO:0007669"/>
    <property type="project" value="InterPro"/>
</dbReference>
<evidence type="ECO:0000313" key="3">
    <source>
        <dbReference type="EMBL" id="PWI63969.1"/>
    </source>
</evidence>
<feature type="compositionally biased region" description="Low complexity" evidence="1">
    <location>
        <begin position="277"/>
        <end position="289"/>
    </location>
</feature>
<feature type="region of interest" description="Disordered" evidence="1">
    <location>
        <begin position="590"/>
        <end position="685"/>
    </location>
</feature>
<feature type="region of interest" description="Disordered" evidence="1">
    <location>
        <begin position="336"/>
        <end position="356"/>
    </location>
</feature>
<feature type="region of interest" description="Disordered" evidence="1">
    <location>
        <begin position="213"/>
        <end position="296"/>
    </location>
</feature>
<evidence type="ECO:0000256" key="1">
    <source>
        <dbReference type="SAM" id="MobiDB-lite"/>
    </source>
</evidence>
<organism evidence="3 4">
    <name type="scientific">Purpureocillium lilacinum</name>
    <name type="common">Paecilomyces lilacinus</name>
    <dbReference type="NCBI Taxonomy" id="33203"/>
    <lineage>
        <taxon>Eukaryota</taxon>
        <taxon>Fungi</taxon>
        <taxon>Dikarya</taxon>
        <taxon>Ascomycota</taxon>
        <taxon>Pezizomycotina</taxon>
        <taxon>Sordariomycetes</taxon>
        <taxon>Hypocreomycetidae</taxon>
        <taxon>Hypocreales</taxon>
        <taxon>Ophiocordycipitaceae</taxon>
        <taxon>Purpureocillium</taxon>
    </lineage>
</organism>
<dbReference type="PANTHER" id="PTHR46364">
    <property type="entry name" value="OS08G0421900 PROTEIN"/>
    <property type="match status" value="1"/>
</dbReference>
<feature type="compositionally biased region" description="Polar residues" evidence="1">
    <location>
        <begin position="78"/>
        <end position="93"/>
    </location>
</feature>